<feature type="chain" id="PRO_5032695023" description="Secreted protein" evidence="1">
    <location>
        <begin position="21"/>
        <end position="190"/>
    </location>
</feature>
<name>A0A834RXS5_9PLEO</name>
<dbReference type="Proteomes" id="UP000245464">
    <property type="component" value="Chromosome 4"/>
</dbReference>
<evidence type="ECO:0008006" key="4">
    <source>
        <dbReference type="Google" id="ProtNLM"/>
    </source>
</evidence>
<comment type="caution">
    <text evidence="2">The sequence shown here is derived from an EMBL/GenBank/DDBJ whole genome shotgun (WGS) entry which is preliminary data.</text>
</comment>
<proteinExistence type="predicted"/>
<dbReference type="KEGG" id="ptrr:90956296"/>
<sequence>MHLLYRFLLLPIYLALLVQCLPVDVELLPRAGGSGFCPAFPLPIPSVPEGAHLPPIDVPITRNIQTNVRSLETLPWTVGVNTPGHDWRWRAATVNGYPILQIQARGHFRVRAELQTNAPYVPAVGPYRGRPAVPAQPAIRRRSDPAISDGAGSVNGGWGQPASICIFAEQREDVTYILHVTICTWSSKKS</sequence>
<gene>
    <name evidence="2" type="ORF">PtrM4_093010</name>
</gene>
<dbReference type="AlphaFoldDB" id="A0A834RXS5"/>
<feature type="signal peptide" evidence="1">
    <location>
        <begin position="1"/>
        <end position="20"/>
    </location>
</feature>
<evidence type="ECO:0000313" key="3">
    <source>
        <dbReference type="Proteomes" id="UP000245464"/>
    </source>
</evidence>
<organism evidence="2 3">
    <name type="scientific">Pyrenophora tritici-repentis</name>
    <dbReference type="NCBI Taxonomy" id="45151"/>
    <lineage>
        <taxon>Eukaryota</taxon>
        <taxon>Fungi</taxon>
        <taxon>Dikarya</taxon>
        <taxon>Ascomycota</taxon>
        <taxon>Pezizomycotina</taxon>
        <taxon>Dothideomycetes</taxon>
        <taxon>Pleosporomycetidae</taxon>
        <taxon>Pleosporales</taxon>
        <taxon>Pleosporineae</taxon>
        <taxon>Pleosporaceae</taxon>
        <taxon>Pyrenophora</taxon>
    </lineage>
</organism>
<dbReference type="RefSeq" id="XP_065962690.1">
    <property type="nucleotide sequence ID" value="XM_066107022.1"/>
</dbReference>
<reference evidence="2" key="1">
    <citation type="journal article" date="2018" name="BMC Genomics">
        <title>Comparative genomics of the wheat fungal pathogen Pyrenophora tritici-repentis reveals chromosomal variations and genome plasticity.</title>
        <authorList>
            <person name="Moolhuijzen P."/>
            <person name="See P.T."/>
            <person name="Hane J.K."/>
            <person name="Shi G."/>
            <person name="Liu Z."/>
            <person name="Oliver R.P."/>
            <person name="Moffat C.S."/>
        </authorList>
    </citation>
    <scope>NUCLEOTIDE SEQUENCE [LARGE SCALE GENOMIC DNA]</scope>
    <source>
        <strain evidence="2">M4</strain>
    </source>
</reference>
<dbReference type="GeneID" id="90956296"/>
<protein>
    <recommendedName>
        <fullName evidence="4">Secreted protein</fullName>
    </recommendedName>
</protein>
<keyword evidence="1" id="KW-0732">Signal</keyword>
<evidence type="ECO:0000313" key="2">
    <source>
        <dbReference type="EMBL" id="KAF7571801.1"/>
    </source>
</evidence>
<evidence type="ECO:0000256" key="1">
    <source>
        <dbReference type="SAM" id="SignalP"/>
    </source>
</evidence>
<dbReference type="EMBL" id="NQIK02000004">
    <property type="protein sequence ID" value="KAF7571801.1"/>
    <property type="molecule type" value="Genomic_DNA"/>
</dbReference>
<accession>A0A834RXS5</accession>